<evidence type="ECO:0000313" key="4">
    <source>
        <dbReference type="Proteomes" id="UP000598997"/>
    </source>
</evidence>
<feature type="transmembrane region" description="Helical" evidence="1">
    <location>
        <begin position="126"/>
        <end position="147"/>
    </location>
</feature>
<comment type="caution">
    <text evidence="3">The sequence shown here is derived from an EMBL/GenBank/DDBJ whole genome shotgun (WGS) entry which is preliminary data.</text>
</comment>
<dbReference type="Proteomes" id="UP000598997">
    <property type="component" value="Unassembled WGS sequence"/>
</dbReference>
<accession>A0A916YCE4</accession>
<keyword evidence="1" id="KW-0812">Transmembrane</keyword>
<dbReference type="SUPFAM" id="SSF141371">
    <property type="entry name" value="PilZ domain-like"/>
    <property type="match status" value="1"/>
</dbReference>
<keyword evidence="1" id="KW-0472">Membrane</keyword>
<dbReference type="GO" id="GO:0035438">
    <property type="term" value="F:cyclic-di-GMP binding"/>
    <property type="evidence" value="ECO:0007669"/>
    <property type="project" value="InterPro"/>
</dbReference>
<dbReference type="EMBL" id="BMIO01000003">
    <property type="protein sequence ID" value="GGD39300.1"/>
    <property type="molecule type" value="Genomic_DNA"/>
</dbReference>
<sequence length="149" mass="16580">MGMAMAKLDEQRRADRVSVRLVTHDAVGDYPLTLINLSTSGMMLSSPRALRVGDTVQVDLPTIGSTSAEVMWHDADEYGCRFFAPIPVSVVDDAARRTRSMQTRPVEVQRRPIREVRSERDDTRSLVALCLFLALVVVIFYSVQAVLNG</sequence>
<name>A0A916YCE4_9SPHN</name>
<keyword evidence="4" id="KW-1185">Reference proteome</keyword>
<feature type="domain" description="PilZ" evidence="2">
    <location>
        <begin position="11"/>
        <end position="88"/>
    </location>
</feature>
<gene>
    <name evidence="3" type="ORF">GCM10010989_11730</name>
</gene>
<dbReference type="OrthoDB" id="9795572at2"/>
<organism evidence="3 4">
    <name type="scientific">Croceicoccus pelagius</name>
    <dbReference type="NCBI Taxonomy" id="1703341"/>
    <lineage>
        <taxon>Bacteria</taxon>
        <taxon>Pseudomonadati</taxon>
        <taxon>Pseudomonadota</taxon>
        <taxon>Alphaproteobacteria</taxon>
        <taxon>Sphingomonadales</taxon>
        <taxon>Erythrobacteraceae</taxon>
        <taxon>Croceicoccus</taxon>
    </lineage>
</organism>
<dbReference type="Gene3D" id="2.40.10.220">
    <property type="entry name" value="predicted glycosyltransferase like domains"/>
    <property type="match status" value="1"/>
</dbReference>
<proteinExistence type="predicted"/>
<protein>
    <recommendedName>
        <fullName evidence="2">PilZ domain-containing protein</fullName>
    </recommendedName>
</protein>
<dbReference type="Pfam" id="PF07238">
    <property type="entry name" value="PilZ"/>
    <property type="match status" value="1"/>
</dbReference>
<evidence type="ECO:0000259" key="2">
    <source>
        <dbReference type="Pfam" id="PF07238"/>
    </source>
</evidence>
<evidence type="ECO:0000313" key="3">
    <source>
        <dbReference type="EMBL" id="GGD39300.1"/>
    </source>
</evidence>
<dbReference type="AlphaFoldDB" id="A0A916YCE4"/>
<keyword evidence="1" id="KW-1133">Transmembrane helix</keyword>
<reference evidence="3 4" key="1">
    <citation type="journal article" date="2014" name="Int. J. Syst. Evol. Microbiol.">
        <title>Complete genome sequence of Corynebacterium casei LMG S-19264T (=DSM 44701T), isolated from a smear-ripened cheese.</title>
        <authorList>
            <consortium name="US DOE Joint Genome Institute (JGI-PGF)"/>
            <person name="Walter F."/>
            <person name="Albersmeier A."/>
            <person name="Kalinowski J."/>
            <person name="Ruckert C."/>
        </authorList>
    </citation>
    <scope>NUCLEOTIDE SEQUENCE [LARGE SCALE GENOMIC DNA]</scope>
    <source>
        <strain evidence="3 4">CGMCC 1.15358</strain>
    </source>
</reference>
<evidence type="ECO:0000256" key="1">
    <source>
        <dbReference type="SAM" id="Phobius"/>
    </source>
</evidence>
<dbReference type="InterPro" id="IPR009875">
    <property type="entry name" value="PilZ_domain"/>
</dbReference>